<dbReference type="EMBL" id="BAABIS010000001">
    <property type="protein sequence ID" value="GAA4832078.1"/>
    <property type="molecule type" value="Genomic_DNA"/>
</dbReference>
<gene>
    <name evidence="1" type="ORF">GCM10023235_02930</name>
</gene>
<dbReference type="Gene3D" id="3.30.1460.10">
    <property type="match status" value="1"/>
</dbReference>
<organism evidence="1 2">
    <name type="scientific">Kitasatospora terrestris</name>
    <dbReference type="NCBI Taxonomy" id="258051"/>
    <lineage>
        <taxon>Bacteria</taxon>
        <taxon>Bacillati</taxon>
        <taxon>Actinomycetota</taxon>
        <taxon>Actinomycetes</taxon>
        <taxon>Kitasatosporales</taxon>
        <taxon>Streptomycetaceae</taxon>
        <taxon>Kitasatospora</taxon>
    </lineage>
</organism>
<protein>
    <recommendedName>
        <fullName evidence="3">YbjN domain-containing protein</fullName>
    </recommendedName>
</protein>
<name>A0ABP9DAQ6_9ACTN</name>
<evidence type="ECO:0000313" key="2">
    <source>
        <dbReference type="Proteomes" id="UP001501752"/>
    </source>
</evidence>
<dbReference type="Proteomes" id="UP001501752">
    <property type="component" value="Unassembled WGS sequence"/>
</dbReference>
<accession>A0ABP9DAQ6</accession>
<dbReference type="SUPFAM" id="SSF69635">
    <property type="entry name" value="Type III secretory system chaperone-like"/>
    <property type="match status" value="1"/>
</dbReference>
<reference evidence="2" key="1">
    <citation type="journal article" date="2019" name="Int. J. Syst. Evol. Microbiol.">
        <title>The Global Catalogue of Microorganisms (GCM) 10K type strain sequencing project: providing services to taxonomists for standard genome sequencing and annotation.</title>
        <authorList>
            <consortium name="The Broad Institute Genomics Platform"/>
            <consortium name="The Broad Institute Genome Sequencing Center for Infectious Disease"/>
            <person name="Wu L."/>
            <person name="Ma J."/>
        </authorList>
    </citation>
    <scope>NUCLEOTIDE SEQUENCE [LARGE SCALE GENOMIC DNA]</scope>
    <source>
        <strain evidence="2">JCM 13006</strain>
    </source>
</reference>
<keyword evidence="2" id="KW-1185">Reference proteome</keyword>
<proteinExistence type="predicted"/>
<comment type="caution">
    <text evidence="1">The sequence shown here is derived from an EMBL/GenBank/DDBJ whole genome shotgun (WGS) entry which is preliminary data.</text>
</comment>
<dbReference type="RefSeq" id="WP_345694902.1">
    <property type="nucleotide sequence ID" value="NZ_BAABIS010000001.1"/>
</dbReference>
<evidence type="ECO:0008006" key="3">
    <source>
        <dbReference type="Google" id="ProtNLM"/>
    </source>
</evidence>
<sequence>MTTPEGTSPIAADLATLIRDALRLLDLPELLPRELDSHATSTVDVLGRPGVCLVATADGPVVVWSPFGPYEERMAAALAVPYLALHLDSWSEHFHLGQPALVLERGHLRLVAELRPEALDSAQRLAEALLAYLDHQHRVHDLVTAALQA</sequence>
<evidence type="ECO:0000313" key="1">
    <source>
        <dbReference type="EMBL" id="GAA4832078.1"/>
    </source>
</evidence>